<feature type="non-terminal residue" evidence="4">
    <location>
        <position position="1"/>
    </location>
</feature>
<feature type="compositionally biased region" description="Polar residues" evidence="2">
    <location>
        <begin position="1"/>
        <end position="11"/>
    </location>
</feature>
<evidence type="ECO:0000313" key="4">
    <source>
        <dbReference type="EMBL" id="GFR40083.1"/>
    </source>
</evidence>
<feature type="region of interest" description="Disordered" evidence="2">
    <location>
        <begin position="112"/>
        <end position="157"/>
    </location>
</feature>
<feature type="compositionally biased region" description="Polar residues" evidence="2">
    <location>
        <begin position="1618"/>
        <end position="1629"/>
    </location>
</feature>
<feature type="region of interest" description="Disordered" evidence="2">
    <location>
        <begin position="921"/>
        <end position="978"/>
    </location>
</feature>
<dbReference type="InterPro" id="IPR009543">
    <property type="entry name" value="VPS13_VAB"/>
</dbReference>
<evidence type="ECO:0000256" key="2">
    <source>
        <dbReference type="SAM" id="MobiDB-lite"/>
    </source>
</evidence>
<comment type="similarity">
    <text evidence="1">Belongs to the VPS13 family.</text>
</comment>
<feature type="region of interest" description="Disordered" evidence="2">
    <location>
        <begin position="240"/>
        <end position="260"/>
    </location>
</feature>
<dbReference type="Proteomes" id="UP001054857">
    <property type="component" value="Unassembled WGS sequence"/>
</dbReference>
<dbReference type="GO" id="GO:0006623">
    <property type="term" value="P:protein targeting to vacuole"/>
    <property type="evidence" value="ECO:0007669"/>
    <property type="project" value="TreeGrafter"/>
</dbReference>
<feature type="region of interest" description="Disordered" evidence="2">
    <location>
        <begin position="552"/>
        <end position="587"/>
    </location>
</feature>
<feature type="region of interest" description="Disordered" evidence="2">
    <location>
        <begin position="188"/>
        <end position="219"/>
    </location>
</feature>
<feature type="region of interest" description="Disordered" evidence="2">
    <location>
        <begin position="470"/>
        <end position="499"/>
    </location>
</feature>
<feature type="region of interest" description="Disordered" evidence="2">
    <location>
        <begin position="1601"/>
        <end position="1629"/>
    </location>
</feature>
<feature type="region of interest" description="Disordered" evidence="2">
    <location>
        <begin position="313"/>
        <end position="347"/>
    </location>
</feature>
<feature type="compositionally biased region" description="Low complexity" evidence="2">
    <location>
        <begin position="240"/>
        <end position="250"/>
    </location>
</feature>
<comment type="caution">
    <text evidence="4">The sequence shown here is derived from an EMBL/GenBank/DDBJ whole genome shotgun (WGS) entry which is preliminary data.</text>
</comment>
<feature type="region of interest" description="Disordered" evidence="2">
    <location>
        <begin position="701"/>
        <end position="722"/>
    </location>
</feature>
<name>A0AAD3HGS9_9CHLO</name>
<feature type="compositionally biased region" description="Low complexity" evidence="2">
    <location>
        <begin position="33"/>
        <end position="53"/>
    </location>
</feature>
<feature type="region of interest" description="Disordered" evidence="2">
    <location>
        <begin position="1717"/>
        <end position="1750"/>
    </location>
</feature>
<feature type="compositionally biased region" description="Basic and acidic residues" evidence="2">
    <location>
        <begin position="704"/>
        <end position="721"/>
    </location>
</feature>
<feature type="compositionally biased region" description="Low complexity" evidence="2">
    <location>
        <begin position="267"/>
        <end position="277"/>
    </location>
</feature>
<feature type="compositionally biased region" description="Basic residues" evidence="2">
    <location>
        <begin position="825"/>
        <end position="835"/>
    </location>
</feature>
<dbReference type="Pfam" id="PF25036">
    <property type="entry name" value="VPS13_VAB"/>
    <property type="match status" value="1"/>
</dbReference>
<dbReference type="EMBL" id="BMAR01000001">
    <property type="protein sequence ID" value="GFR40083.1"/>
    <property type="molecule type" value="Genomic_DNA"/>
</dbReference>
<evidence type="ECO:0000259" key="3">
    <source>
        <dbReference type="Pfam" id="PF25036"/>
    </source>
</evidence>
<protein>
    <recommendedName>
        <fullName evidence="3">Vacuolar protein sorting-associated protein 13 VPS13 adaptor binding domain-containing protein</fullName>
    </recommendedName>
</protein>
<evidence type="ECO:0000313" key="5">
    <source>
        <dbReference type="Proteomes" id="UP001054857"/>
    </source>
</evidence>
<feature type="compositionally biased region" description="Polar residues" evidence="2">
    <location>
        <begin position="969"/>
        <end position="978"/>
    </location>
</feature>
<dbReference type="PANTHER" id="PTHR16166">
    <property type="entry name" value="VACUOLAR PROTEIN SORTING-ASSOCIATED PROTEIN VPS13"/>
    <property type="match status" value="1"/>
</dbReference>
<feature type="region of interest" description="Disordered" evidence="2">
    <location>
        <begin position="1181"/>
        <end position="1219"/>
    </location>
</feature>
<feature type="compositionally biased region" description="Low complexity" evidence="2">
    <location>
        <begin position="477"/>
        <end position="488"/>
    </location>
</feature>
<feature type="region of interest" description="Disordered" evidence="2">
    <location>
        <begin position="1"/>
        <end position="80"/>
    </location>
</feature>
<feature type="region of interest" description="Disordered" evidence="2">
    <location>
        <begin position="816"/>
        <end position="835"/>
    </location>
</feature>
<gene>
    <name evidence="4" type="ORF">Agub_g631</name>
</gene>
<feature type="compositionally biased region" description="Polar residues" evidence="2">
    <location>
        <begin position="1728"/>
        <end position="1740"/>
    </location>
</feature>
<feature type="compositionally biased region" description="Basic and acidic residues" evidence="2">
    <location>
        <begin position="196"/>
        <end position="212"/>
    </location>
</feature>
<keyword evidence="5" id="KW-1185">Reference proteome</keyword>
<dbReference type="PANTHER" id="PTHR16166:SF93">
    <property type="entry name" value="INTERMEMBRANE LIPID TRANSFER PROTEIN VPS13"/>
    <property type="match status" value="1"/>
</dbReference>
<feature type="compositionally biased region" description="Low complexity" evidence="2">
    <location>
        <begin position="330"/>
        <end position="347"/>
    </location>
</feature>
<feature type="region of interest" description="Disordered" evidence="2">
    <location>
        <begin position="267"/>
        <end position="286"/>
    </location>
</feature>
<accession>A0AAD3HGS9</accession>
<feature type="domain" description="Vacuolar protein sorting-associated protein 13 VPS13 adaptor binding" evidence="3">
    <location>
        <begin position="1256"/>
        <end position="1452"/>
    </location>
</feature>
<reference evidence="4 5" key="1">
    <citation type="journal article" date="2021" name="Sci. Rep.">
        <title>Genome sequencing of the multicellular alga Astrephomene provides insights into convergent evolution of germ-soma differentiation.</title>
        <authorList>
            <person name="Yamashita S."/>
            <person name="Yamamoto K."/>
            <person name="Matsuzaki R."/>
            <person name="Suzuki S."/>
            <person name="Yamaguchi H."/>
            <person name="Hirooka S."/>
            <person name="Minakuchi Y."/>
            <person name="Miyagishima S."/>
            <person name="Kawachi M."/>
            <person name="Toyoda A."/>
            <person name="Nozaki H."/>
        </authorList>
    </citation>
    <scope>NUCLEOTIDE SEQUENCE [LARGE SCALE GENOMIC DNA]</scope>
    <source>
        <strain evidence="4 5">NIES-4017</strain>
    </source>
</reference>
<sequence>MQQQEPDSAVSTDALHTILSSEATPGTVVVLRSGSNSSISMPSMSPPLGSAAPARGPAGENGSGQEPSAGSVAVGTGGDSNVCSPLAREASIGRGYTVWSDNPAYLRHSGMSTGSVLELPTRRQPSDFQRQEEEASSAAAGRRLDSTPECTPSVKGDKLRDAAYGSMSIAGVSTRRVAGVAFAASTEGTGVLSHSSGDDGRPAPRTSDRELASEAAAASSFSHGASGSYRFVQGHASSEGSELSSRVSGVTASDGASHPSQILTVGASSASRSHLSGGSNGALMRPPLLPGQQSATGASLASFSGRPLAVRRRSLGQPASHSVRIIPAKSAHSSSSSYGSGSGPSAGRIERRITWQAGSFGDHLAAAVGSNAGDGAATAGPNNEHGNGGARRRRRTAHSFTRSSERALPAIREALTPMTSADASAAMQTPSASVTASPAVCGRRRSRVQVRRRTADDVLAETPLRLRNGRVPDLMTAPSGGAASMAAAEPHQSGLASNGTRLPRRISEQLAAARSLVQLKQLQSAYAEHVALQPTQHLSLKQQLEEMTRGHGIDTHGRLLRQSSLGRGRRQGSMQPSYKQLGPRDGSSRRLVANPLELAKSAMQAVPRLPSIARNMGERIVDGGHHVLQGGTDVVTKVSGAIVLGGQQVATRVADTLIAGGQEVREIVVEGTELVIAAAKPKIKHSLKTVAWQVTEAMRKRKQGDKPELVKDAENKSPDATKKKKMDLAPKVLLLNLHNSLATKEEDHVCRLSLYAPFWVDNRSGFDLIFKDMDAPAVIDKLPFLLWHPVGAPGVKTDAVSLDSPIEAAGFQPYASTPRLQSHGTGRRKAPLSHPHKASLLNEQSRTRFRVGDERYSKTDFCAAFTVSTTSQKYSVDIKAEKHEVLLEDMEAMLSRGATGFASPSGGDGRRGSHLDRLITGIDSPRTLVDPPRFRKSPSAPRVGEPERPTQLLPLPGLPPAHMQHDLAPNTTTPASQPAASKRQLRVELPEAGQGQGVGLSALQGVPGQPQAAEQPAEAVVVQLAAQEPLGVVPSGSAVCPDDATLQPAKPADEDLAALPACTEPALERPLIVPPLPLAQHADTGAGDWVSAPEITPVKEEAVVGAGPFQLRSHFPLPSLADIPEHPSPDAASAAVAPLSPAMSARTAISIPTCGADRVSSIGTPCLTPVAAAAPRAGRFNINDMSTADDGDVQRNTRNTRSGEGGSARGSGGAHKAGVSSNPAYTLLSQVCERQPKTVAIRRMYQFAVEVWPAPNSTVFRRTKIITIKNKYLILNATGLTIEYKQKGTPDPFDMAGRQEYGKGRRFSGVLAHNWRAAWHWDNAYAEQELMIRPAGDDWEWSGSFKLPENEDYFGLRIRHRHTREYVIIPVNITVGAAGSVLVTLKSKESVPPYMIINRCRDVVIRLKQAEWAGRSSTGRLISSDTPWDDWDEIVPNANAPMPFAWDEPRLKHTVRVVATAQRDAAPKNANPIDVNLDAVDANTIIYVQSRAMHPHFLPLAARTDQRERMKYLSENAKKVYVTVYADGPTRVLCFSEDRTGMANMDDENSLINLSYRLQQVATRLKEIEHRLVLQLGNAQEQARGVLAPVGSVSQAAATASAVPAASPDTERHPASISHGNATGTGSVSTMLGPSSFAVGSSTARRPAGSAWSVVRGALLGSTGGVMTPPSLRQGLPASLTGLGGANIQRNASISRNASTGTCAPAHGASRMQSLQSALPGRPHHTRSMSGQGHGVNQTPSLPPGPAVSGLPQLLAAAPVGAAGGTLSQLLEQLPAYGNDVDVPYGGDLAVVLRYVEGLTTEFRSNEKLLAVEAKMVVHSSDPSLKDRQDHVQATASWIQIADPYAGGGWLGGAAGSTGGGAASRVDLRAYEETFRDIPASAELQIDFSIAKGTYQTHVGGTFGSQAHAHYTAMPLQGTTSGSHAAAGMTPRPASTSTGAQVAISSGQFAGCVRVPLLLTLGREKHQEWRLPLERKSGSQRIRGYVVVSFEWSFTNEGLLIREVAALERIMAEKIELLALLNPLPATATTAFVRPPGSSGSSSPAEAAVAANGSSGSVASITEEAGGFGGEGRSLNLGAEGATTALPRALPAKRTAKAMSESYYVNLEVSVLEVTGLLPREGVRANIAASLHGRQQAGMVATAMLPRAVVSMTCAGEKRTAPAGVNSVHPRFPKNTNTFQNVPLGSKVHMQVLDQVSSSYTRLLAEAEMHVSDIPGTDPLYAWLSLPRRKRNRSQRSLALLATMEEEGEAEVQVLVRIKIHKPQ</sequence>
<organism evidence="4 5">
    <name type="scientific">Astrephomene gubernaculifera</name>
    <dbReference type="NCBI Taxonomy" id="47775"/>
    <lineage>
        <taxon>Eukaryota</taxon>
        <taxon>Viridiplantae</taxon>
        <taxon>Chlorophyta</taxon>
        <taxon>core chlorophytes</taxon>
        <taxon>Chlorophyceae</taxon>
        <taxon>CS clade</taxon>
        <taxon>Chlamydomonadales</taxon>
        <taxon>Astrephomenaceae</taxon>
        <taxon>Astrephomene</taxon>
    </lineage>
</organism>
<feature type="compositionally biased region" description="Gly residues" evidence="2">
    <location>
        <begin position="1203"/>
        <end position="1215"/>
    </location>
</feature>
<dbReference type="GO" id="GO:0045053">
    <property type="term" value="P:protein retention in Golgi apparatus"/>
    <property type="evidence" value="ECO:0007669"/>
    <property type="project" value="TreeGrafter"/>
</dbReference>
<feature type="region of interest" description="Disordered" evidence="2">
    <location>
        <begin position="371"/>
        <end position="404"/>
    </location>
</feature>
<proteinExistence type="inferred from homology"/>
<dbReference type="InterPro" id="IPR026847">
    <property type="entry name" value="VPS13"/>
</dbReference>
<evidence type="ECO:0000256" key="1">
    <source>
        <dbReference type="ARBA" id="ARBA00006545"/>
    </source>
</evidence>
<feature type="compositionally biased region" description="Basic and acidic residues" evidence="2">
    <location>
        <begin position="120"/>
        <end position="133"/>
    </location>
</feature>